<dbReference type="Gene3D" id="1.20.5.1700">
    <property type="match status" value="1"/>
</dbReference>
<evidence type="ECO:0000313" key="3">
    <source>
        <dbReference type="EMBL" id="KAE9017899.1"/>
    </source>
</evidence>
<evidence type="ECO:0000256" key="1">
    <source>
        <dbReference type="SAM" id="Coils"/>
    </source>
</evidence>
<dbReference type="EMBL" id="QXFV01001017">
    <property type="protein sequence ID" value="KAE9017899.1"/>
    <property type="molecule type" value="Genomic_DNA"/>
</dbReference>
<organism evidence="4 6">
    <name type="scientific">Phytophthora rubi</name>
    <dbReference type="NCBI Taxonomy" id="129364"/>
    <lineage>
        <taxon>Eukaryota</taxon>
        <taxon>Sar</taxon>
        <taxon>Stramenopiles</taxon>
        <taxon>Oomycota</taxon>
        <taxon>Peronosporomycetes</taxon>
        <taxon>Peronosporales</taxon>
        <taxon>Peronosporaceae</taxon>
        <taxon>Phytophthora</taxon>
    </lineage>
</organism>
<reference evidence="4 6" key="1">
    <citation type="submission" date="2018-08" db="EMBL/GenBank/DDBJ databases">
        <title>Genomic investigation of the strawberry pathogen Phytophthora fragariae indicates pathogenicity is determined by transcriptional variation in three key races.</title>
        <authorList>
            <person name="Adams T.M."/>
            <person name="Armitage A.D."/>
            <person name="Sobczyk M.K."/>
            <person name="Bates H.J."/>
            <person name="Dunwell J.M."/>
            <person name="Nellist C.F."/>
            <person name="Harrison R.J."/>
        </authorList>
    </citation>
    <scope>NUCLEOTIDE SEQUENCE [LARGE SCALE GENOMIC DNA]</scope>
    <source>
        <strain evidence="3 5">SCRP249</strain>
        <strain evidence="2 7">SCRP324</strain>
        <strain evidence="4 6">SCRP333</strain>
    </source>
</reference>
<evidence type="ECO:0000313" key="4">
    <source>
        <dbReference type="EMBL" id="KAE9331165.1"/>
    </source>
</evidence>
<evidence type="ECO:0000313" key="5">
    <source>
        <dbReference type="Proteomes" id="UP000429607"/>
    </source>
</evidence>
<dbReference type="EMBL" id="QXFT01001033">
    <property type="protein sequence ID" value="KAE9331165.1"/>
    <property type="molecule type" value="Genomic_DNA"/>
</dbReference>
<feature type="coiled-coil region" evidence="1">
    <location>
        <begin position="160"/>
        <end position="194"/>
    </location>
</feature>
<dbReference type="Proteomes" id="UP000429607">
    <property type="component" value="Unassembled WGS sequence"/>
</dbReference>
<evidence type="ECO:0000313" key="2">
    <source>
        <dbReference type="EMBL" id="KAE9012472.1"/>
    </source>
</evidence>
<keyword evidence="1" id="KW-0175">Coiled coil</keyword>
<dbReference type="EMBL" id="QXFU01001043">
    <property type="protein sequence ID" value="KAE9012472.1"/>
    <property type="molecule type" value="Genomic_DNA"/>
</dbReference>
<proteinExistence type="predicted"/>
<sequence>MSRKRDAPARWPAEVYDYERRVITDAAVGGLDLRKGCWIHCKWCNTTLALKVANSFSLTSWSTHQKGKTHRGHEQEFLGGSSQPQLISCSSQSSVRSSTSTFQNVCRTPTGSQSPQYNQQLIRVRRELHQSKQYQARHERDVANVINAMTSLISDQQGDLDSLHRQVNDMTHEIEALKKDVERLRRQEGQQRRVQSPQKKVVTTTSYTCTAKPESRMIFAGAQGSRNTAGHYRIKPKTQNKNSSCNKRNSVTDMDIFEKRFRLA</sequence>
<keyword evidence="6" id="KW-1185">Reference proteome</keyword>
<accession>A0A6A4ESP0</accession>
<dbReference type="Proteomes" id="UP000434957">
    <property type="component" value="Unassembled WGS sequence"/>
</dbReference>
<evidence type="ECO:0000313" key="7">
    <source>
        <dbReference type="Proteomes" id="UP000435112"/>
    </source>
</evidence>
<gene>
    <name evidence="3" type="ORF">PR001_g14281</name>
    <name evidence="2" type="ORF">PR002_g14798</name>
    <name evidence="4" type="ORF">PR003_g15143</name>
</gene>
<evidence type="ECO:0000313" key="6">
    <source>
        <dbReference type="Proteomes" id="UP000434957"/>
    </source>
</evidence>
<comment type="caution">
    <text evidence="4">The sequence shown here is derived from an EMBL/GenBank/DDBJ whole genome shotgun (WGS) entry which is preliminary data.</text>
</comment>
<dbReference type="Proteomes" id="UP000435112">
    <property type="component" value="Unassembled WGS sequence"/>
</dbReference>
<dbReference type="OrthoDB" id="126403at2759"/>
<protein>
    <submittedName>
        <fullName evidence="4">Uncharacterized protein</fullName>
    </submittedName>
</protein>
<name>A0A6A4ESP0_9STRA</name>
<dbReference type="AlphaFoldDB" id="A0A6A4ESP0"/>